<evidence type="ECO:0000256" key="3">
    <source>
        <dbReference type="ARBA" id="ARBA00022448"/>
    </source>
</evidence>
<sequence>MASAEEVYQALADAASQEPARVRAAHTRLQELQRQPGTYAEMQNIAATRSVPLNIRQMGIIQFKNNGTIHWRSRAVYTDIHKADIRTRAMSFLDEADDTIAQCNAIIVSKIARIDYPKQWPTLISDLMSVIQSSTEARFASPASDPRIPLTLKRALKVLDQVLKELSSVKVLVGAQNMTQVTKQLHGFLINVYGRFSAQFQGSVQPATINSPENADDIEIAHLAFKCLSKIMIWLWGRSNGRSDDDDAIIASFFENSSNQIQALWELRVNLILSLRSGGANADATGLKCIDFFTRHIRLFGKVFRRMQQLSLFRFGLLPQCSNLTLFYWSKIVEATGGPAEYVADEQTAVYPTKFLLQGMVLFKNSLSQWSPTRKARNGSMDTDHEEVFSVGFVEQCVQLLVSRFIPLNGGDLEKWMEDPEEWVNDEEKETDAWEFELRPCAERVLMTMAVRYPEYVTPLLKQTFDQVTAIPSTDLPSVLQREALYCAIGRCAYKMKDVIDFDQWLSTHLVNEVQQSDPNYRILKRRIAWVIGKWISEECAPANSPKVWEVLLYLLQDTSDVVVRLSAAVALRECVDTTSFSEESFEPFLAGNIAGLVQLLGEVETLDNKNRVTKCLNNTIERVGIRIVPYMNIIAGPIPQLWESAENDYIFKASLLGTAQGLVTASREHSAALHPLVIPLVQESLNSDARLHLDQDGLGLWLAALRNATTLDPLTPGTLGLIDLLPGAMALLAENLDLLGTILNVIQSYLLLDATKTLQAQGLPLHQACKQCMSQALSANVKDLLINLNLMVQVAPSSLWAEAMHVSGLFWDLLKAVIDDKRSSNILTEHIYIFARMVLQDPLVFCQLISATASAQGIPETELYDKLLDQWWRKFDVMAEPRHRKLAAMGLGSLVATGRPEVLKRLSGEILNVWLDVLGEMKEALESDDDDGHLHLYWKHGAEAEPHEAFLRDKEGTLEEERCKAVFTADPVQSQKLTMFLAWKLREAPAACPGGPEVFQREYLGKTDPLALQQLEKALAT</sequence>
<evidence type="ECO:0000256" key="2">
    <source>
        <dbReference type="ARBA" id="ARBA00007991"/>
    </source>
</evidence>
<dbReference type="GO" id="GO:0006606">
    <property type="term" value="P:protein import into nucleus"/>
    <property type="evidence" value="ECO:0007669"/>
    <property type="project" value="TreeGrafter"/>
</dbReference>
<evidence type="ECO:0000256" key="1">
    <source>
        <dbReference type="ARBA" id="ARBA00004123"/>
    </source>
</evidence>
<proteinExistence type="inferred from homology"/>
<dbReference type="STRING" id="930990.A0A067N9P5"/>
<dbReference type="Gene3D" id="1.25.10.10">
    <property type="entry name" value="Leucine-rich Repeat Variant"/>
    <property type="match status" value="1"/>
</dbReference>
<dbReference type="PANTHER" id="PTHR10997:SF7">
    <property type="entry name" value="IMPORTIN-11"/>
    <property type="match status" value="1"/>
</dbReference>
<dbReference type="PROSITE" id="PS50166">
    <property type="entry name" value="IMPORTIN_B_NT"/>
    <property type="match status" value="1"/>
</dbReference>
<evidence type="ECO:0000256" key="4">
    <source>
        <dbReference type="ARBA" id="ARBA00023242"/>
    </source>
</evidence>
<dbReference type="GO" id="GO:0031267">
    <property type="term" value="F:small GTPase binding"/>
    <property type="evidence" value="ECO:0007669"/>
    <property type="project" value="InterPro"/>
</dbReference>
<comment type="similarity">
    <text evidence="2">Belongs to the importin beta family.</text>
</comment>
<dbReference type="PANTHER" id="PTHR10997">
    <property type="entry name" value="IMPORTIN-7, 8, 11"/>
    <property type="match status" value="1"/>
</dbReference>
<evidence type="ECO:0000259" key="5">
    <source>
        <dbReference type="PROSITE" id="PS50166"/>
    </source>
</evidence>
<dbReference type="InterPro" id="IPR016024">
    <property type="entry name" value="ARM-type_fold"/>
</dbReference>
<gene>
    <name evidence="6" type="ORF">BOTBODRAFT_309717</name>
</gene>
<dbReference type="Proteomes" id="UP000027195">
    <property type="component" value="Unassembled WGS sequence"/>
</dbReference>
<keyword evidence="4" id="KW-0539">Nucleus</keyword>
<organism evidence="6 7">
    <name type="scientific">Botryobasidium botryosum (strain FD-172 SS1)</name>
    <dbReference type="NCBI Taxonomy" id="930990"/>
    <lineage>
        <taxon>Eukaryota</taxon>
        <taxon>Fungi</taxon>
        <taxon>Dikarya</taxon>
        <taxon>Basidiomycota</taxon>
        <taxon>Agaricomycotina</taxon>
        <taxon>Agaricomycetes</taxon>
        <taxon>Cantharellales</taxon>
        <taxon>Botryobasidiaceae</taxon>
        <taxon>Botryobasidium</taxon>
    </lineage>
</organism>
<keyword evidence="7" id="KW-1185">Reference proteome</keyword>
<dbReference type="EMBL" id="KL198017">
    <property type="protein sequence ID" value="KDQ20506.1"/>
    <property type="molecule type" value="Genomic_DNA"/>
</dbReference>
<dbReference type="SUPFAM" id="SSF48371">
    <property type="entry name" value="ARM repeat"/>
    <property type="match status" value="1"/>
</dbReference>
<comment type="subcellular location">
    <subcellularLocation>
        <location evidence="1">Nucleus</location>
    </subcellularLocation>
</comment>
<reference evidence="7" key="1">
    <citation type="journal article" date="2014" name="Proc. Natl. Acad. Sci. U.S.A.">
        <title>Extensive sampling of basidiomycete genomes demonstrates inadequacy of the white-rot/brown-rot paradigm for wood decay fungi.</title>
        <authorList>
            <person name="Riley R."/>
            <person name="Salamov A.A."/>
            <person name="Brown D.W."/>
            <person name="Nagy L.G."/>
            <person name="Floudas D."/>
            <person name="Held B.W."/>
            <person name="Levasseur A."/>
            <person name="Lombard V."/>
            <person name="Morin E."/>
            <person name="Otillar R."/>
            <person name="Lindquist E.A."/>
            <person name="Sun H."/>
            <person name="LaButti K.M."/>
            <person name="Schmutz J."/>
            <person name="Jabbour D."/>
            <person name="Luo H."/>
            <person name="Baker S.E."/>
            <person name="Pisabarro A.G."/>
            <person name="Walton J.D."/>
            <person name="Blanchette R.A."/>
            <person name="Henrissat B."/>
            <person name="Martin F."/>
            <person name="Cullen D."/>
            <person name="Hibbett D.S."/>
            <person name="Grigoriev I.V."/>
        </authorList>
    </citation>
    <scope>NUCLEOTIDE SEQUENCE [LARGE SCALE GENOMIC DNA]</scope>
    <source>
        <strain evidence="7">FD-172 SS1</strain>
    </source>
</reference>
<dbReference type="SMART" id="SM00913">
    <property type="entry name" value="IBN_N"/>
    <property type="match status" value="1"/>
</dbReference>
<dbReference type="InterPro" id="IPR001494">
    <property type="entry name" value="Importin-beta_N"/>
</dbReference>
<dbReference type="AlphaFoldDB" id="A0A067N9P5"/>
<dbReference type="Pfam" id="PF03810">
    <property type="entry name" value="IBN_N"/>
    <property type="match status" value="1"/>
</dbReference>
<dbReference type="Pfam" id="PF25758">
    <property type="entry name" value="TPR_IPO11"/>
    <property type="match status" value="1"/>
</dbReference>
<dbReference type="HOGENOM" id="CLU_003886_2_0_1"/>
<dbReference type="GO" id="GO:0005635">
    <property type="term" value="C:nuclear envelope"/>
    <property type="evidence" value="ECO:0007669"/>
    <property type="project" value="TreeGrafter"/>
</dbReference>
<accession>A0A067N9P5</accession>
<name>A0A067N9P5_BOTB1</name>
<dbReference type="FunCoup" id="A0A067N9P5">
    <property type="interactions" value="608"/>
</dbReference>
<feature type="domain" description="Importin N-terminal" evidence="5">
    <location>
        <begin position="25"/>
        <end position="95"/>
    </location>
</feature>
<dbReference type="InterPro" id="IPR058669">
    <property type="entry name" value="TPR_IPO7/11-like"/>
</dbReference>
<keyword evidence="3" id="KW-0813">Transport</keyword>
<dbReference type="InterPro" id="IPR011989">
    <property type="entry name" value="ARM-like"/>
</dbReference>
<dbReference type="GO" id="GO:0005829">
    <property type="term" value="C:cytosol"/>
    <property type="evidence" value="ECO:0007669"/>
    <property type="project" value="TreeGrafter"/>
</dbReference>
<protein>
    <recommendedName>
        <fullName evidence="5">Importin N-terminal domain-containing protein</fullName>
    </recommendedName>
</protein>
<dbReference type="OrthoDB" id="361693at2759"/>
<evidence type="ECO:0000313" key="7">
    <source>
        <dbReference type="Proteomes" id="UP000027195"/>
    </source>
</evidence>
<dbReference type="InParanoid" id="A0A067N9P5"/>
<evidence type="ECO:0000313" key="6">
    <source>
        <dbReference type="EMBL" id="KDQ20506.1"/>
    </source>
</evidence>